<accession>A0A078ADE6</accession>
<protein>
    <submittedName>
        <fullName evidence="2">Uncharacterized protein</fullName>
    </submittedName>
</protein>
<sequence length="79" mass="8375">MWKSSQADAGMLVIKSVLAVKIGVAGTAEDLLSPAKNWMLLYCPAAPVFRFHLSGPRLSGHACALLSAGNAVCRQPRHS</sequence>
<proteinExistence type="predicted"/>
<name>A0A078ADE6_STYLE</name>
<organism evidence="2 3">
    <name type="scientific">Stylonychia lemnae</name>
    <name type="common">Ciliate</name>
    <dbReference type="NCBI Taxonomy" id="5949"/>
    <lineage>
        <taxon>Eukaryota</taxon>
        <taxon>Sar</taxon>
        <taxon>Alveolata</taxon>
        <taxon>Ciliophora</taxon>
        <taxon>Intramacronucleata</taxon>
        <taxon>Spirotrichea</taxon>
        <taxon>Stichotrichia</taxon>
        <taxon>Sporadotrichida</taxon>
        <taxon>Oxytrichidae</taxon>
        <taxon>Stylonychinae</taxon>
        <taxon>Stylonychia</taxon>
    </lineage>
</organism>
<gene>
    <name evidence="2" type="primary">Contig4116.g4406</name>
    <name evidence="2" type="ORF">STYLEM_8547</name>
</gene>
<evidence type="ECO:0000313" key="2">
    <source>
        <dbReference type="EMBL" id="CDW79557.1"/>
    </source>
</evidence>
<dbReference type="AlphaFoldDB" id="A0A078ADE6"/>
<evidence type="ECO:0000256" key="1">
    <source>
        <dbReference type="SAM" id="SignalP"/>
    </source>
</evidence>
<dbReference type="InParanoid" id="A0A078ADE6"/>
<evidence type="ECO:0000313" key="3">
    <source>
        <dbReference type="Proteomes" id="UP000039865"/>
    </source>
</evidence>
<dbReference type="Proteomes" id="UP000039865">
    <property type="component" value="Unassembled WGS sequence"/>
</dbReference>
<feature type="chain" id="PRO_5001729341" evidence="1">
    <location>
        <begin position="20"/>
        <end position="79"/>
    </location>
</feature>
<keyword evidence="3" id="KW-1185">Reference proteome</keyword>
<keyword evidence="1" id="KW-0732">Signal</keyword>
<feature type="signal peptide" evidence="1">
    <location>
        <begin position="1"/>
        <end position="19"/>
    </location>
</feature>
<dbReference type="EMBL" id="CCKQ01008112">
    <property type="protein sequence ID" value="CDW79557.1"/>
    <property type="molecule type" value="Genomic_DNA"/>
</dbReference>
<reference evidence="2 3" key="1">
    <citation type="submission" date="2014-06" db="EMBL/GenBank/DDBJ databases">
        <authorList>
            <person name="Swart Estienne"/>
        </authorList>
    </citation>
    <scope>NUCLEOTIDE SEQUENCE [LARGE SCALE GENOMIC DNA]</scope>
    <source>
        <strain evidence="2 3">130c</strain>
    </source>
</reference>